<dbReference type="SMART" id="SM00091">
    <property type="entry name" value="PAS"/>
    <property type="match status" value="1"/>
</dbReference>
<keyword evidence="18" id="KW-0808">Transferase</keyword>
<keyword evidence="10" id="KW-0902">Two-component regulatory system</keyword>
<evidence type="ECO:0000256" key="10">
    <source>
        <dbReference type="ARBA" id="ARBA00023012"/>
    </source>
</evidence>
<dbReference type="InterPro" id="IPR011006">
    <property type="entry name" value="CheY-like_superfamily"/>
</dbReference>
<dbReference type="InterPro" id="IPR036890">
    <property type="entry name" value="HATPase_C_sf"/>
</dbReference>
<dbReference type="CDD" id="cd17546">
    <property type="entry name" value="REC_hyHK_CKI1_RcsC-like"/>
    <property type="match status" value="1"/>
</dbReference>
<evidence type="ECO:0000256" key="1">
    <source>
        <dbReference type="ARBA" id="ARBA00000085"/>
    </source>
</evidence>
<gene>
    <name evidence="18" type="ORF">KARMA_1187</name>
</gene>
<dbReference type="SMART" id="SM00086">
    <property type="entry name" value="PAC"/>
    <property type="match status" value="1"/>
</dbReference>
<accession>A0A1M4MWS1</accession>
<dbReference type="SUPFAM" id="SSF47384">
    <property type="entry name" value="Homodimeric domain of signal transducing histidine kinase"/>
    <property type="match status" value="1"/>
</dbReference>
<dbReference type="Proteomes" id="UP000184085">
    <property type="component" value="Unassembled WGS sequence"/>
</dbReference>
<keyword evidence="7" id="KW-0547">Nucleotide-binding</keyword>
<sequence>MSNKRKTEQIRLKGRGLRMVALVLFIGIALASVTALTLSVFQKQKELQVATSDSVIWTLSQLEVEYLKFSSALQEARTDGDNPAKLRDLRQKFDIFYSRVDTVSNLRGLYKYEGGAETRAIFGVIRNELDQSIPLIDGSDEMLAAGLPTLSLRDARIGDLVRTASLENLQNYVGISNVARETVLRMMQMLGALTIGMMIALAVTILILFRLAGTNERRAIEQRQLAARMQTILDSSLDAVLVVDTDGFIHQFNGAAEKVFGYTSAEVIGGNLTDLIIPEEYRRAHEIGMQRMRDRGETRLVGRGRIEIEAQRKSGAIFPVELSIEEVVSDDEIYFVSFIRDISDRKQAERELVEARDRALAGERTKSRFLAIMSHEMRTPLNGLLGMLDLLRQTRTDNKQNFYIDNMDFSGRVLLDLINNVLDLTKLDTEVDGLNNSSFDPERLIQEVLASQLALARKNDNQLHYEWVGDPVKGVLSDRARLRQILLNLVNNAIKFTENGEITVEAEILDPLTMDGRPELELRILDTGCGIPESDIDRVFDDFETVDANYDRAVEGSGLGLGIVRRLVQMMGGKIGVESEVDEGSLFWVRLPIVKTETNDDTAQFAALANTVKAGANLLMVEDNEINRRVLREMLEAQGHTVSEAHNGLEAVEKTSIDLYDAILMDISMPGMDGVTATKHIRASGGPNAHSPIIAVTAHAMPEELQSFIDAGVNAVLNKPVVRNELTKTLNQWIGEDDSFDPDHVEEAEPEENVIKSLARDLPPEDLSGLVGRFITETDGVFVEMAAMPHDEEHRAEITSMVHKTAGSAGSFGLSDFHHDLAAAQTGLKTDPDFDIGASVSHLNRSWQIAREEVVKTLDDLQITLEH</sequence>
<keyword evidence="6 13" id="KW-0812">Transmembrane</keyword>
<evidence type="ECO:0000256" key="13">
    <source>
        <dbReference type="SAM" id="Phobius"/>
    </source>
</evidence>
<dbReference type="PROSITE" id="PS50112">
    <property type="entry name" value="PAS"/>
    <property type="match status" value="1"/>
</dbReference>
<dbReference type="InterPro" id="IPR001789">
    <property type="entry name" value="Sig_transdc_resp-reg_receiver"/>
</dbReference>
<dbReference type="Pfam" id="PF02518">
    <property type="entry name" value="HATPase_c"/>
    <property type="match status" value="1"/>
</dbReference>
<dbReference type="GO" id="GO:0005524">
    <property type="term" value="F:ATP binding"/>
    <property type="evidence" value="ECO:0007669"/>
    <property type="project" value="UniProtKB-KW"/>
</dbReference>
<dbReference type="RefSeq" id="WP_072705505.1">
    <property type="nucleotide sequence ID" value="NZ_FMJB01000041.1"/>
</dbReference>
<dbReference type="SUPFAM" id="SSF55874">
    <property type="entry name" value="ATPase domain of HSP90 chaperone/DNA topoisomerase II/histidine kinase"/>
    <property type="match status" value="1"/>
</dbReference>
<dbReference type="Pfam" id="PF00512">
    <property type="entry name" value="HisKA"/>
    <property type="match status" value="1"/>
</dbReference>
<keyword evidence="9 13" id="KW-1133">Transmembrane helix</keyword>
<evidence type="ECO:0000256" key="11">
    <source>
        <dbReference type="ARBA" id="ARBA00023136"/>
    </source>
</evidence>
<organism evidence="18 19">
    <name type="scientific">Donghicola eburneus</name>
    <dbReference type="NCBI Taxonomy" id="393278"/>
    <lineage>
        <taxon>Bacteria</taxon>
        <taxon>Pseudomonadati</taxon>
        <taxon>Pseudomonadota</taxon>
        <taxon>Alphaproteobacteria</taxon>
        <taxon>Rhodobacterales</taxon>
        <taxon>Roseobacteraceae</taxon>
        <taxon>Donghicola</taxon>
    </lineage>
</organism>
<dbReference type="EC" id="2.7.13.3" evidence="3"/>
<dbReference type="InterPro" id="IPR004358">
    <property type="entry name" value="Sig_transdc_His_kin-like_C"/>
</dbReference>
<evidence type="ECO:0000259" key="14">
    <source>
        <dbReference type="PROSITE" id="PS50109"/>
    </source>
</evidence>
<dbReference type="Gene3D" id="3.30.450.20">
    <property type="entry name" value="PAS domain"/>
    <property type="match status" value="1"/>
</dbReference>
<evidence type="ECO:0000256" key="8">
    <source>
        <dbReference type="ARBA" id="ARBA00022840"/>
    </source>
</evidence>
<dbReference type="EMBL" id="FMJB01000041">
    <property type="protein sequence ID" value="SCM67001.1"/>
    <property type="molecule type" value="Genomic_DNA"/>
</dbReference>
<comment type="subcellular location">
    <subcellularLocation>
        <location evidence="2">Cell membrane</location>
        <topology evidence="2">Multi-pass membrane protein</topology>
    </subcellularLocation>
</comment>
<keyword evidence="11 13" id="KW-0472">Membrane</keyword>
<evidence type="ECO:0000256" key="3">
    <source>
        <dbReference type="ARBA" id="ARBA00012438"/>
    </source>
</evidence>
<dbReference type="PROSITE" id="PS50110">
    <property type="entry name" value="RESPONSE_REGULATORY"/>
    <property type="match status" value="1"/>
</dbReference>
<feature type="domain" description="Response regulatory" evidence="15">
    <location>
        <begin position="617"/>
        <end position="734"/>
    </location>
</feature>
<feature type="domain" description="PAC" evidence="17">
    <location>
        <begin position="304"/>
        <end position="354"/>
    </location>
</feature>
<dbReference type="InterPro" id="IPR003661">
    <property type="entry name" value="HisK_dim/P_dom"/>
</dbReference>
<feature type="domain" description="PAS" evidence="16">
    <location>
        <begin position="225"/>
        <end position="296"/>
    </location>
</feature>
<dbReference type="PANTHER" id="PTHR45339:SF1">
    <property type="entry name" value="HYBRID SIGNAL TRANSDUCTION HISTIDINE KINASE J"/>
    <property type="match status" value="1"/>
</dbReference>
<dbReference type="GO" id="GO:0000155">
    <property type="term" value="F:phosphorelay sensor kinase activity"/>
    <property type="evidence" value="ECO:0007669"/>
    <property type="project" value="InterPro"/>
</dbReference>
<keyword evidence="5 12" id="KW-0597">Phosphoprotein</keyword>
<dbReference type="Gene3D" id="3.40.50.2300">
    <property type="match status" value="1"/>
</dbReference>
<dbReference type="CDD" id="cd16922">
    <property type="entry name" value="HATPase_EvgS-ArcB-TorS-like"/>
    <property type="match status" value="1"/>
</dbReference>
<dbReference type="PRINTS" id="PR00344">
    <property type="entry name" value="BCTRLSENSOR"/>
</dbReference>
<evidence type="ECO:0000256" key="6">
    <source>
        <dbReference type="ARBA" id="ARBA00022692"/>
    </source>
</evidence>
<evidence type="ECO:0000256" key="2">
    <source>
        <dbReference type="ARBA" id="ARBA00004651"/>
    </source>
</evidence>
<feature type="modified residue" description="4-aspartylphosphate" evidence="12">
    <location>
        <position position="666"/>
    </location>
</feature>
<dbReference type="GO" id="GO:0006355">
    <property type="term" value="P:regulation of DNA-templated transcription"/>
    <property type="evidence" value="ECO:0007669"/>
    <property type="project" value="InterPro"/>
</dbReference>
<evidence type="ECO:0000259" key="17">
    <source>
        <dbReference type="PROSITE" id="PS50113"/>
    </source>
</evidence>
<dbReference type="InterPro" id="IPR000700">
    <property type="entry name" value="PAS-assoc_C"/>
</dbReference>
<comment type="catalytic activity">
    <reaction evidence="1">
        <text>ATP + protein L-histidine = ADP + protein N-phospho-L-histidine.</text>
        <dbReference type="EC" id="2.7.13.3"/>
    </reaction>
</comment>
<dbReference type="SMART" id="SM00448">
    <property type="entry name" value="REC"/>
    <property type="match status" value="1"/>
</dbReference>
<dbReference type="InterPro" id="IPR001610">
    <property type="entry name" value="PAC"/>
</dbReference>
<dbReference type="SUPFAM" id="SSF52172">
    <property type="entry name" value="CheY-like"/>
    <property type="match status" value="1"/>
</dbReference>
<dbReference type="FunFam" id="3.30.565.10:FF:000010">
    <property type="entry name" value="Sensor histidine kinase RcsC"/>
    <property type="match status" value="1"/>
</dbReference>
<evidence type="ECO:0000256" key="9">
    <source>
        <dbReference type="ARBA" id="ARBA00022989"/>
    </source>
</evidence>
<dbReference type="GO" id="GO:0005886">
    <property type="term" value="C:plasma membrane"/>
    <property type="evidence" value="ECO:0007669"/>
    <property type="project" value="UniProtKB-SubCell"/>
</dbReference>
<keyword evidence="4" id="KW-1003">Cell membrane</keyword>
<dbReference type="AlphaFoldDB" id="A0A1M4MWS1"/>
<reference evidence="19" key="1">
    <citation type="submission" date="2016-09" db="EMBL/GenBank/DDBJ databases">
        <authorList>
            <person name="Wibberg D."/>
        </authorList>
    </citation>
    <scope>NUCLEOTIDE SEQUENCE [LARGE SCALE GENOMIC DNA]</scope>
</reference>
<dbReference type="InterPro" id="IPR035965">
    <property type="entry name" value="PAS-like_dom_sf"/>
</dbReference>
<dbReference type="InterPro" id="IPR036097">
    <property type="entry name" value="HisK_dim/P_sf"/>
</dbReference>
<evidence type="ECO:0000256" key="12">
    <source>
        <dbReference type="PROSITE-ProRule" id="PRU00169"/>
    </source>
</evidence>
<dbReference type="NCBIfam" id="TIGR00229">
    <property type="entry name" value="sensory_box"/>
    <property type="match status" value="1"/>
</dbReference>
<dbReference type="Gene3D" id="1.20.120.160">
    <property type="entry name" value="HPT domain"/>
    <property type="match status" value="1"/>
</dbReference>
<dbReference type="PROSITE" id="PS50109">
    <property type="entry name" value="HIS_KIN"/>
    <property type="match status" value="1"/>
</dbReference>
<dbReference type="Gene3D" id="3.30.565.10">
    <property type="entry name" value="Histidine kinase-like ATPase, C-terminal domain"/>
    <property type="match status" value="1"/>
</dbReference>
<keyword evidence="8" id="KW-0067">ATP-binding</keyword>
<dbReference type="InterPro" id="IPR003594">
    <property type="entry name" value="HATPase_dom"/>
</dbReference>
<dbReference type="InterPro" id="IPR005467">
    <property type="entry name" value="His_kinase_dom"/>
</dbReference>
<evidence type="ECO:0000259" key="16">
    <source>
        <dbReference type="PROSITE" id="PS50112"/>
    </source>
</evidence>
<dbReference type="SUPFAM" id="SSF55785">
    <property type="entry name" value="PYP-like sensor domain (PAS domain)"/>
    <property type="match status" value="1"/>
</dbReference>
<dbReference type="SUPFAM" id="SSF47226">
    <property type="entry name" value="Histidine-containing phosphotransfer domain, HPT domain"/>
    <property type="match status" value="1"/>
</dbReference>
<dbReference type="CDD" id="cd00130">
    <property type="entry name" value="PAS"/>
    <property type="match status" value="1"/>
</dbReference>
<dbReference type="InterPro" id="IPR000014">
    <property type="entry name" value="PAS"/>
</dbReference>
<evidence type="ECO:0000256" key="4">
    <source>
        <dbReference type="ARBA" id="ARBA00022475"/>
    </source>
</evidence>
<dbReference type="SMART" id="SM00387">
    <property type="entry name" value="HATPase_c"/>
    <property type="match status" value="1"/>
</dbReference>
<proteinExistence type="predicted"/>
<name>A0A1M4MWS1_9RHOB</name>
<dbReference type="Pfam" id="PF00989">
    <property type="entry name" value="PAS"/>
    <property type="match status" value="1"/>
</dbReference>
<evidence type="ECO:0000313" key="19">
    <source>
        <dbReference type="Proteomes" id="UP000184085"/>
    </source>
</evidence>
<dbReference type="InterPro" id="IPR013767">
    <property type="entry name" value="PAS_fold"/>
</dbReference>
<dbReference type="InterPro" id="IPR036641">
    <property type="entry name" value="HPT_dom_sf"/>
</dbReference>
<dbReference type="CDD" id="cd00082">
    <property type="entry name" value="HisKA"/>
    <property type="match status" value="1"/>
</dbReference>
<protein>
    <recommendedName>
        <fullName evidence="3">histidine kinase</fullName>
        <ecNumber evidence="3">2.7.13.3</ecNumber>
    </recommendedName>
</protein>
<evidence type="ECO:0000256" key="5">
    <source>
        <dbReference type="ARBA" id="ARBA00022553"/>
    </source>
</evidence>
<keyword evidence="18" id="KW-0418">Kinase</keyword>
<dbReference type="SMART" id="SM00388">
    <property type="entry name" value="HisKA"/>
    <property type="match status" value="1"/>
</dbReference>
<evidence type="ECO:0000313" key="18">
    <source>
        <dbReference type="EMBL" id="SCM67001.1"/>
    </source>
</evidence>
<dbReference type="Gene3D" id="1.10.287.130">
    <property type="match status" value="1"/>
</dbReference>
<feature type="transmembrane region" description="Helical" evidence="13">
    <location>
        <begin position="186"/>
        <end position="209"/>
    </location>
</feature>
<dbReference type="PROSITE" id="PS50113">
    <property type="entry name" value="PAC"/>
    <property type="match status" value="1"/>
</dbReference>
<evidence type="ECO:0000256" key="7">
    <source>
        <dbReference type="ARBA" id="ARBA00022741"/>
    </source>
</evidence>
<feature type="domain" description="Histidine kinase" evidence="14">
    <location>
        <begin position="372"/>
        <end position="595"/>
    </location>
</feature>
<evidence type="ECO:0000259" key="15">
    <source>
        <dbReference type="PROSITE" id="PS50110"/>
    </source>
</evidence>
<keyword evidence="19" id="KW-1185">Reference proteome</keyword>
<dbReference type="Pfam" id="PF00072">
    <property type="entry name" value="Response_reg"/>
    <property type="match status" value="1"/>
</dbReference>
<dbReference type="PANTHER" id="PTHR45339">
    <property type="entry name" value="HYBRID SIGNAL TRANSDUCTION HISTIDINE KINASE J"/>
    <property type="match status" value="1"/>
</dbReference>